<evidence type="ECO:0000259" key="1">
    <source>
        <dbReference type="Pfam" id="PF03358"/>
    </source>
</evidence>
<dbReference type="Pfam" id="PF03358">
    <property type="entry name" value="FMN_red"/>
    <property type="match status" value="1"/>
</dbReference>
<evidence type="ECO:0000313" key="2">
    <source>
        <dbReference type="EMBL" id="GAA0243882.1"/>
    </source>
</evidence>
<dbReference type="SUPFAM" id="SSF52218">
    <property type="entry name" value="Flavoproteins"/>
    <property type="match status" value="1"/>
</dbReference>
<dbReference type="EMBL" id="BAAABU010000012">
    <property type="protein sequence ID" value="GAA0243882.1"/>
    <property type="molecule type" value="Genomic_DNA"/>
</dbReference>
<proteinExistence type="predicted"/>
<dbReference type="Proteomes" id="UP001500416">
    <property type="component" value="Unassembled WGS sequence"/>
</dbReference>
<feature type="domain" description="NADPH-dependent FMN reductase-like" evidence="1">
    <location>
        <begin position="6"/>
        <end position="150"/>
    </location>
</feature>
<gene>
    <name evidence="2" type="ORF">GCM10010492_48920</name>
</gene>
<dbReference type="InterPro" id="IPR029039">
    <property type="entry name" value="Flavoprotein-like_sf"/>
</dbReference>
<protein>
    <submittedName>
        <fullName evidence="2">NAD(P)H-dependent oxidoreductase</fullName>
    </submittedName>
</protein>
<accession>A0ABN0UA83</accession>
<organism evidence="2 3">
    <name type="scientific">Saccharothrix mutabilis subsp. mutabilis</name>
    <dbReference type="NCBI Taxonomy" id="66855"/>
    <lineage>
        <taxon>Bacteria</taxon>
        <taxon>Bacillati</taxon>
        <taxon>Actinomycetota</taxon>
        <taxon>Actinomycetes</taxon>
        <taxon>Pseudonocardiales</taxon>
        <taxon>Pseudonocardiaceae</taxon>
        <taxon>Saccharothrix</taxon>
    </lineage>
</organism>
<evidence type="ECO:0000313" key="3">
    <source>
        <dbReference type="Proteomes" id="UP001500416"/>
    </source>
</evidence>
<dbReference type="InterPro" id="IPR050712">
    <property type="entry name" value="NAD(P)H-dep_reductase"/>
</dbReference>
<dbReference type="PANTHER" id="PTHR30543:SF21">
    <property type="entry name" value="NAD(P)H-DEPENDENT FMN REDUCTASE LOT6"/>
    <property type="match status" value="1"/>
</dbReference>
<dbReference type="PANTHER" id="PTHR30543">
    <property type="entry name" value="CHROMATE REDUCTASE"/>
    <property type="match status" value="1"/>
</dbReference>
<dbReference type="Gene3D" id="3.40.50.360">
    <property type="match status" value="1"/>
</dbReference>
<keyword evidence="3" id="KW-1185">Reference proteome</keyword>
<comment type="caution">
    <text evidence="2">The sequence shown here is derived from an EMBL/GenBank/DDBJ whole genome shotgun (WGS) entry which is preliminary data.</text>
</comment>
<sequence>MGMTITILGIAGSLRGESFNRRLLAAARHELPPGAELAVWDDLAAVPPFDEDAEEAPGEAVTGLRKAVAETRAVLIATPEYNNSLPGQLKNALDWASRPYGAGVLTGKPAGVIGASPGPRGAVTAQADARRVLAAAGALVVPGEVAVGDAVRRFDERGRLLDHDLRTALADLLKALVGA</sequence>
<name>A0ABN0UA83_9PSEU</name>
<dbReference type="InterPro" id="IPR005025">
    <property type="entry name" value="FMN_Rdtase-like_dom"/>
</dbReference>
<reference evidence="2 3" key="1">
    <citation type="journal article" date="2019" name="Int. J. Syst. Evol. Microbiol.">
        <title>The Global Catalogue of Microorganisms (GCM) 10K type strain sequencing project: providing services to taxonomists for standard genome sequencing and annotation.</title>
        <authorList>
            <consortium name="The Broad Institute Genomics Platform"/>
            <consortium name="The Broad Institute Genome Sequencing Center for Infectious Disease"/>
            <person name="Wu L."/>
            <person name="Ma J."/>
        </authorList>
    </citation>
    <scope>NUCLEOTIDE SEQUENCE [LARGE SCALE GENOMIC DNA]</scope>
    <source>
        <strain evidence="2 3">JCM 3380</strain>
    </source>
</reference>